<accession>A0A8H4CY39</accession>
<dbReference type="Proteomes" id="UP000613401">
    <property type="component" value="Unassembled WGS sequence"/>
</dbReference>
<dbReference type="AlphaFoldDB" id="A0A8H4CY39"/>
<evidence type="ECO:0000313" key="1">
    <source>
        <dbReference type="EMBL" id="KAF3812228.1"/>
    </source>
</evidence>
<organism evidence="1 2">
    <name type="scientific">Colletotrichum gloeosporioides</name>
    <name type="common">Anthracnose fungus</name>
    <name type="synonym">Glomerella cingulata</name>
    <dbReference type="NCBI Taxonomy" id="474922"/>
    <lineage>
        <taxon>Eukaryota</taxon>
        <taxon>Fungi</taxon>
        <taxon>Dikarya</taxon>
        <taxon>Ascomycota</taxon>
        <taxon>Pezizomycotina</taxon>
        <taxon>Sordariomycetes</taxon>
        <taxon>Hypocreomycetidae</taxon>
        <taxon>Glomerellales</taxon>
        <taxon>Glomerellaceae</taxon>
        <taxon>Colletotrichum</taxon>
        <taxon>Colletotrichum gloeosporioides species complex</taxon>
    </lineage>
</organism>
<dbReference type="GeneID" id="69017046"/>
<reference evidence="1" key="1">
    <citation type="journal article" date="2020" name="Phytopathology">
        <title>Genome sequence and comparative analysis of Colletotrichum gloeosporioides isolated from Liriodendron leaves.</title>
        <authorList>
            <person name="Fu F.F."/>
            <person name="Hao Z."/>
            <person name="Wang P."/>
            <person name="Lu Y."/>
            <person name="Xue L.J."/>
            <person name="Wei G."/>
            <person name="Tian Y."/>
            <person name="Baishi H."/>
            <person name="Xu H."/>
            <person name="Shi J."/>
            <person name="Cheng T."/>
            <person name="Wang G."/>
            <person name="Yi Y."/>
            <person name="Chen J."/>
        </authorList>
    </citation>
    <scope>NUCLEOTIDE SEQUENCE</scope>
    <source>
        <strain evidence="1">Lc1</strain>
    </source>
</reference>
<dbReference type="Gene3D" id="3.30.1330.40">
    <property type="entry name" value="RutC-like"/>
    <property type="match status" value="1"/>
</dbReference>
<dbReference type="Pfam" id="PF01042">
    <property type="entry name" value="Ribonuc_L-PSP"/>
    <property type="match status" value="1"/>
</dbReference>
<dbReference type="PANTHER" id="PTHR11803:SF48">
    <property type="entry name" value="2-AMINOMUCONATE DEAMINASE"/>
    <property type="match status" value="1"/>
</dbReference>
<dbReference type="EMBL" id="WVTB01000001">
    <property type="protein sequence ID" value="KAF3812228.1"/>
    <property type="molecule type" value="Genomic_DNA"/>
</dbReference>
<sequence length="153" mass="16465">MPSNGDAVILPTGTVTGLANYPRGRLAPATSHRTLYISGTSSRRPDGTFDGAETRSDGTQVLDIRKQTAAILHNIEEVIKHATANKGGLGNVIDATIFLVNMEKDYSGMNAVWNEFYPNIEEAPARTTIGVRELPSPKLVVEVKCTAIVEALE</sequence>
<dbReference type="PANTHER" id="PTHR11803">
    <property type="entry name" value="2-IMINOBUTANOATE/2-IMINOPROPANOATE DEAMINASE RIDA"/>
    <property type="match status" value="1"/>
</dbReference>
<keyword evidence="2" id="KW-1185">Reference proteome</keyword>
<dbReference type="GO" id="GO:0005739">
    <property type="term" value="C:mitochondrion"/>
    <property type="evidence" value="ECO:0007669"/>
    <property type="project" value="TreeGrafter"/>
</dbReference>
<comment type="caution">
    <text evidence="1">The sequence shown here is derived from an EMBL/GenBank/DDBJ whole genome shotgun (WGS) entry which is preliminary data.</text>
</comment>
<dbReference type="InterPro" id="IPR006175">
    <property type="entry name" value="YjgF/YER057c/UK114"/>
</dbReference>
<dbReference type="SUPFAM" id="SSF55298">
    <property type="entry name" value="YjgF-like"/>
    <property type="match status" value="1"/>
</dbReference>
<reference evidence="1" key="2">
    <citation type="submission" date="2020-03" db="EMBL/GenBank/DDBJ databases">
        <authorList>
            <person name="Fu F.-F."/>
            <person name="Chen J."/>
        </authorList>
    </citation>
    <scope>NUCLEOTIDE SEQUENCE</scope>
    <source>
        <strain evidence="1">Lc1</strain>
    </source>
</reference>
<dbReference type="GO" id="GO:0005829">
    <property type="term" value="C:cytosol"/>
    <property type="evidence" value="ECO:0007669"/>
    <property type="project" value="TreeGrafter"/>
</dbReference>
<dbReference type="GO" id="GO:0019239">
    <property type="term" value="F:deaminase activity"/>
    <property type="evidence" value="ECO:0007669"/>
    <property type="project" value="TreeGrafter"/>
</dbReference>
<dbReference type="CDD" id="cd00448">
    <property type="entry name" value="YjgF_YER057c_UK114_family"/>
    <property type="match status" value="1"/>
</dbReference>
<proteinExistence type="predicted"/>
<name>A0A8H4CY39_COLGL</name>
<protein>
    <submittedName>
        <fullName evidence="1">2-aminomuconate deaminase</fullName>
    </submittedName>
</protein>
<evidence type="ECO:0000313" key="2">
    <source>
        <dbReference type="Proteomes" id="UP000613401"/>
    </source>
</evidence>
<dbReference type="InterPro" id="IPR035959">
    <property type="entry name" value="RutC-like_sf"/>
</dbReference>
<dbReference type="RefSeq" id="XP_045271387.1">
    <property type="nucleotide sequence ID" value="XM_045409850.1"/>
</dbReference>
<gene>
    <name evidence="1" type="ORF">GCG54_00009913</name>
</gene>